<organism evidence="1">
    <name type="scientific">uncultured Caudovirales phage</name>
    <dbReference type="NCBI Taxonomy" id="2100421"/>
    <lineage>
        <taxon>Viruses</taxon>
        <taxon>Duplodnaviria</taxon>
        <taxon>Heunggongvirae</taxon>
        <taxon>Uroviricota</taxon>
        <taxon>Caudoviricetes</taxon>
        <taxon>Peduoviridae</taxon>
        <taxon>Maltschvirus</taxon>
        <taxon>Maltschvirus maltsch</taxon>
    </lineage>
</organism>
<proteinExistence type="predicted"/>
<sequence length="278" mass="29502">MSNLIAVVLLVLSQFAMAGPSRIVVGFPAGGAADSVARVIASELGMVVENRPGASSTIAAEFVARSKPDGKTLFFGTNTAMVAAPHYMPIRYDPATDFSPVCLVGEFDYALLASLKSGAKTIEDIRTLAITRGVLYGHSNSVAELAALQLLGGLRGLSVPYKGDDRAYVDLMAGDVTFMFSAGAAGRELARAGRLVEIPYAMKLSAPAWAGLFAPAGAIPDSLPGDILRALRSPAVVQELARLHFVPAWVGPSQFSEFMVAQRFLWRRLVEDGTIKMQ</sequence>
<name>A0A6J5Q899_9CAUD</name>
<dbReference type="InterPro" id="IPR042100">
    <property type="entry name" value="Bug_dom1"/>
</dbReference>
<protein>
    <submittedName>
        <fullName evidence="1">PBP2_Bug_TTT domain containing protein</fullName>
    </submittedName>
</protein>
<dbReference type="PANTHER" id="PTHR42928">
    <property type="entry name" value="TRICARBOXYLATE-BINDING PROTEIN"/>
    <property type="match status" value="1"/>
</dbReference>
<dbReference type="Gene3D" id="3.40.190.150">
    <property type="entry name" value="Bordetella uptake gene, domain 1"/>
    <property type="match status" value="1"/>
</dbReference>
<dbReference type="Pfam" id="PF03401">
    <property type="entry name" value="TctC"/>
    <property type="match status" value="1"/>
</dbReference>
<dbReference type="EMBL" id="LR796994">
    <property type="protein sequence ID" value="CAB4180499.1"/>
    <property type="molecule type" value="Genomic_DNA"/>
</dbReference>
<evidence type="ECO:0000313" key="1">
    <source>
        <dbReference type="EMBL" id="CAB4180499.1"/>
    </source>
</evidence>
<reference evidence="1" key="1">
    <citation type="submission" date="2020-05" db="EMBL/GenBank/DDBJ databases">
        <authorList>
            <person name="Chiriac C."/>
            <person name="Salcher M."/>
            <person name="Ghai R."/>
            <person name="Kavagutti S V."/>
        </authorList>
    </citation>
    <scope>NUCLEOTIDE SEQUENCE</scope>
</reference>
<dbReference type="InterPro" id="IPR005064">
    <property type="entry name" value="BUG"/>
</dbReference>
<dbReference type="PANTHER" id="PTHR42928:SF5">
    <property type="entry name" value="BLR1237 PROTEIN"/>
    <property type="match status" value="1"/>
</dbReference>
<dbReference type="Gene3D" id="3.40.190.10">
    <property type="entry name" value="Periplasmic binding protein-like II"/>
    <property type="match status" value="1"/>
</dbReference>
<dbReference type="CDD" id="cd07012">
    <property type="entry name" value="PBP2_Bug_TTT"/>
    <property type="match status" value="1"/>
</dbReference>
<gene>
    <name evidence="1" type="ORF">UFOVP1040_64</name>
</gene>
<accession>A0A6J5Q899</accession>